<dbReference type="AlphaFoldDB" id="A0AAV3PH94"/>
<comment type="caution">
    <text evidence="1">The sequence shown here is derived from an EMBL/GenBank/DDBJ whole genome shotgun (WGS) entry which is preliminary data.</text>
</comment>
<protein>
    <submittedName>
        <fullName evidence="1">Uncharacterized protein</fullName>
    </submittedName>
</protein>
<proteinExistence type="predicted"/>
<keyword evidence="2" id="KW-1185">Reference proteome</keyword>
<sequence>MYVDKLYKNSWDGPLLSCISQEDIPKILTEVQQGWYGCHIGGRSLAVKITRIGYFRPSLVQDATNFEKK</sequence>
<name>A0AAV3PH94_LITER</name>
<evidence type="ECO:0000313" key="1">
    <source>
        <dbReference type="EMBL" id="GAA0150386.1"/>
    </source>
</evidence>
<evidence type="ECO:0000313" key="2">
    <source>
        <dbReference type="Proteomes" id="UP001454036"/>
    </source>
</evidence>
<organism evidence="1 2">
    <name type="scientific">Lithospermum erythrorhizon</name>
    <name type="common">Purple gromwell</name>
    <name type="synonym">Lithospermum officinale var. erythrorhizon</name>
    <dbReference type="NCBI Taxonomy" id="34254"/>
    <lineage>
        <taxon>Eukaryota</taxon>
        <taxon>Viridiplantae</taxon>
        <taxon>Streptophyta</taxon>
        <taxon>Embryophyta</taxon>
        <taxon>Tracheophyta</taxon>
        <taxon>Spermatophyta</taxon>
        <taxon>Magnoliopsida</taxon>
        <taxon>eudicotyledons</taxon>
        <taxon>Gunneridae</taxon>
        <taxon>Pentapetalae</taxon>
        <taxon>asterids</taxon>
        <taxon>lamiids</taxon>
        <taxon>Boraginales</taxon>
        <taxon>Boraginaceae</taxon>
        <taxon>Boraginoideae</taxon>
        <taxon>Lithospermeae</taxon>
        <taxon>Lithospermum</taxon>
    </lineage>
</organism>
<reference evidence="1 2" key="1">
    <citation type="submission" date="2024-01" db="EMBL/GenBank/DDBJ databases">
        <title>The complete chloroplast genome sequence of Lithospermum erythrorhizon: insights into the phylogenetic relationship among Boraginaceae species and the maternal lineages of purple gromwells.</title>
        <authorList>
            <person name="Okada T."/>
            <person name="Watanabe K."/>
        </authorList>
    </citation>
    <scope>NUCLEOTIDE SEQUENCE [LARGE SCALE GENOMIC DNA]</scope>
</reference>
<accession>A0AAV3PH94</accession>
<gene>
    <name evidence="1" type="ORF">LIER_09339</name>
</gene>
<dbReference type="EMBL" id="BAABME010001581">
    <property type="protein sequence ID" value="GAA0150386.1"/>
    <property type="molecule type" value="Genomic_DNA"/>
</dbReference>
<dbReference type="Proteomes" id="UP001454036">
    <property type="component" value="Unassembled WGS sequence"/>
</dbReference>